<dbReference type="KEGG" id="mgin:FRZ54_21675"/>
<dbReference type="RefSeq" id="WP_147033902.1">
    <property type="nucleotide sequence ID" value="NZ_CP042436.1"/>
</dbReference>
<dbReference type="Pfam" id="PF18962">
    <property type="entry name" value="Por_Secre_tail"/>
    <property type="match status" value="1"/>
</dbReference>
<keyword evidence="5" id="KW-1185">Reference proteome</keyword>
<organism evidence="4 5">
    <name type="scientific">Mucilaginibacter ginsenosidivorans</name>
    <dbReference type="NCBI Taxonomy" id="398053"/>
    <lineage>
        <taxon>Bacteria</taxon>
        <taxon>Pseudomonadati</taxon>
        <taxon>Bacteroidota</taxon>
        <taxon>Sphingobacteriia</taxon>
        <taxon>Sphingobacteriales</taxon>
        <taxon>Sphingobacteriaceae</taxon>
        <taxon>Mucilaginibacter</taxon>
    </lineage>
</organism>
<dbReference type="SUPFAM" id="SSF49373">
    <property type="entry name" value="Invasin/intimin cell-adhesion fragments"/>
    <property type="match status" value="1"/>
</dbReference>
<dbReference type="GO" id="GO:0016788">
    <property type="term" value="F:hydrolase activity, acting on ester bonds"/>
    <property type="evidence" value="ECO:0007669"/>
    <property type="project" value="UniProtKB-ARBA"/>
</dbReference>
<dbReference type="InterPro" id="IPR036514">
    <property type="entry name" value="SGNH_hydro_sf"/>
</dbReference>
<dbReference type="EMBL" id="CP042436">
    <property type="protein sequence ID" value="QEC65069.1"/>
    <property type="molecule type" value="Genomic_DNA"/>
</dbReference>
<dbReference type="InterPro" id="IPR008964">
    <property type="entry name" value="Invasin/intimin_cell_adhesion"/>
</dbReference>
<dbReference type="Gene3D" id="2.60.40.1080">
    <property type="match status" value="1"/>
</dbReference>
<dbReference type="OrthoDB" id="749310at2"/>
<gene>
    <name evidence="4" type="ORF">FRZ54_21675</name>
</gene>
<dbReference type="SUPFAM" id="SSF52266">
    <property type="entry name" value="SGNH hydrolase"/>
    <property type="match status" value="1"/>
</dbReference>
<feature type="chain" id="PRO_5023054768" evidence="1">
    <location>
        <begin position="25"/>
        <end position="1442"/>
    </location>
</feature>
<evidence type="ECO:0000313" key="4">
    <source>
        <dbReference type="EMBL" id="QEC65069.1"/>
    </source>
</evidence>
<accession>A0A5B8V1Q1</accession>
<feature type="signal peptide" evidence="1">
    <location>
        <begin position="1"/>
        <end position="24"/>
    </location>
</feature>
<sequence length="1442" mass="152376">MISIKRIFIPLFIALTSLVQNGYAQLTNTSKRTIVVMGSSSAYGWKSSVQDSAWVYRLQKDLHFYSRGDTVIDIAFPGNTTFDCLPTGAPYAADGYPSNPSYNVTKALSLNPTFVIISLPTNDVRNGYANSEVLANYTTITNALTAAGVPFILTGTQPRNLATDAGCSTAFDGASVCLSSGGLTPAQQANLGTFNGLLSTQYPSNSTYNTPIVNNFLTLLSVSSSNFEINPAIGYGDGIHYTDEGHRIVYNTFINFQLYKDLVCFTQSINFSLSAKALGTPDFDPGATATSGLTVTYTSSNPAVATIVAGKIHIVGVGSATITASQSGDSHYLAAPDVTQTLTVTSATTTVYDWTGAVSSNWADAANWQVSGGPAPDYPGDAQSTDQVNIGVNNDYTNAPVISATLPNLIASLTFGDRLITGASTTTNSLTINSGSVLTVTGQVLQKHTTAGVLNSGNTSVVNAIQTYIQGDGTINCGSVAVGDNTAPTADGVVNVTKVMLGSAAGGSTITMNITGDLSINTQSRDDAGNTQILSNNDAQFSLAQGTLTIGGQIKLTDAGATSFTGLFQPASIFSIDLFNNSDSPVLNLQNAQALNCQSGNVGNKFDFYNVVQAGGSGTSTVNYTGTTNQEVYNNVSGSTVDNYVDNDPLSDFVVYQNLGFSGSGTKIVHADSPTGTLIISGNFTLASGTEVVDFATNNCALLVGGNYTTGTGSTFNAGTRPVFISASFNNAGTSNFGTATVTFNSGAEEALTTVAPQLFTNLAFAGGGIYDMNTGSFHISSQGVLTMSNFSQLNANGKLTLNSDAGSSATVAAIPADCAINGVVDVQRYVNAYRSYRLVSSPVTDTTAMGDAATDSHGNKVYSVNYLLDNTYLTGTAGTAGNFDKAGNPTLYLFRENLVPNNSTFTGGNFRGIADLSASPNYTMDVDGAGYSLPVGNGYLFYFRGSRNQKTLTQLTTPGAAATDDTLNAKGILNQGTITVSHWYTGTPELLYSATSGNAAIEGFNLVGNPYASSIDWDTFSDSTATAPIYGPGISPIIALMNPTGQTSSGNYGYYAPGVGGTNNATNIIPSGVGFFVQASPGGTNTLTFTEASKTNTQPAAISLFMAKKPPVENKKQSIRLQIAADSVNTDETLISFSFNTKPQYNLMEDARYRNGTGKVSLASMSSDQVPLGINQMPWSKKRIIPLKVSATASGNYNLILKSIQGITQLYTIALKDAYTRDSVDLRKTNTYSFAINTVDTTTFGAGRFSLVISEDPNKQCKLLSFDAQRTGIVPRVQLRWKTKNEADYTRFTVERSTDNGKTFNVLTGFKSTDAGDYSYLDKDPSYGTNLYRLKQVDIDNNVTWSQTQKVDIINRDNRVVCVYPNPAKNSINLCIVTKTRDIDKYNILVTNSSGVIVRQVLSSGADWQSNISGLLTGTYLVRVLNSKDRTLVGEAKFVKL</sequence>
<evidence type="ECO:0000259" key="3">
    <source>
        <dbReference type="Pfam" id="PF18962"/>
    </source>
</evidence>
<protein>
    <submittedName>
        <fullName evidence="4">Uncharacterized protein</fullName>
    </submittedName>
</protein>
<dbReference type="Pfam" id="PF13472">
    <property type="entry name" value="Lipase_GDSL_2"/>
    <property type="match status" value="1"/>
</dbReference>
<proteinExistence type="predicted"/>
<dbReference type="InterPro" id="IPR013830">
    <property type="entry name" value="SGNH_hydro"/>
</dbReference>
<reference evidence="4 5" key="1">
    <citation type="journal article" date="2017" name="Curr. Microbiol.">
        <title>Mucilaginibacter ginsenosidivorans sp. nov., Isolated from Soil of Ginseng Field.</title>
        <authorList>
            <person name="Kim M.M."/>
            <person name="Siddiqi M.Z."/>
            <person name="Im W.T."/>
        </authorList>
    </citation>
    <scope>NUCLEOTIDE SEQUENCE [LARGE SCALE GENOMIC DNA]</scope>
    <source>
        <strain evidence="4 5">Gsoil 3017</strain>
    </source>
</reference>
<evidence type="ECO:0000313" key="5">
    <source>
        <dbReference type="Proteomes" id="UP000321479"/>
    </source>
</evidence>
<feature type="domain" description="Secretion system C-terminal sorting" evidence="3">
    <location>
        <begin position="1364"/>
        <end position="1431"/>
    </location>
</feature>
<keyword evidence="1" id="KW-0732">Signal</keyword>
<evidence type="ECO:0000259" key="2">
    <source>
        <dbReference type="Pfam" id="PF13472"/>
    </source>
</evidence>
<evidence type="ECO:0000256" key="1">
    <source>
        <dbReference type="SAM" id="SignalP"/>
    </source>
</evidence>
<name>A0A5B8V1Q1_9SPHI</name>
<dbReference type="Gene3D" id="3.40.50.1110">
    <property type="entry name" value="SGNH hydrolase"/>
    <property type="match status" value="1"/>
</dbReference>
<dbReference type="Proteomes" id="UP000321479">
    <property type="component" value="Chromosome"/>
</dbReference>
<feature type="domain" description="SGNH hydrolase-type esterase" evidence="2">
    <location>
        <begin position="37"/>
        <end position="248"/>
    </location>
</feature>
<dbReference type="InterPro" id="IPR026444">
    <property type="entry name" value="Secre_tail"/>
</dbReference>
<dbReference type="CDD" id="cd00229">
    <property type="entry name" value="SGNH_hydrolase"/>
    <property type="match status" value="1"/>
</dbReference>